<feature type="compositionally biased region" description="Basic and acidic residues" evidence="1">
    <location>
        <begin position="289"/>
        <end position="299"/>
    </location>
</feature>
<dbReference type="PANTHER" id="PTHR23149">
    <property type="entry name" value="G PATCH DOMAIN CONTAINING PROTEIN"/>
    <property type="match status" value="1"/>
</dbReference>
<evidence type="ECO:0000313" key="3">
    <source>
        <dbReference type="EMBL" id="KAG2224130.1"/>
    </source>
</evidence>
<organism evidence="3 4">
    <name type="scientific">Circinella minor</name>
    <dbReference type="NCBI Taxonomy" id="1195481"/>
    <lineage>
        <taxon>Eukaryota</taxon>
        <taxon>Fungi</taxon>
        <taxon>Fungi incertae sedis</taxon>
        <taxon>Mucoromycota</taxon>
        <taxon>Mucoromycotina</taxon>
        <taxon>Mucoromycetes</taxon>
        <taxon>Mucorales</taxon>
        <taxon>Lichtheimiaceae</taxon>
        <taxon>Circinella</taxon>
    </lineage>
</organism>
<feature type="region of interest" description="Disordered" evidence="1">
    <location>
        <begin position="86"/>
        <end position="128"/>
    </location>
</feature>
<dbReference type="EMBL" id="JAEPRB010000048">
    <property type="protein sequence ID" value="KAG2224130.1"/>
    <property type="molecule type" value="Genomic_DNA"/>
</dbReference>
<gene>
    <name evidence="3" type="ORF">INT45_000145</name>
</gene>
<dbReference type="Proteomes" id="UP000646827">
    <property type="component" value="Unassembled WGS sequence"/>
</dbReference>
<feature type="compositionally biased region" description="Low complexity" evidence="1">
    <location>
        <begin position="171"/>
        <end position="184"/>
    </location>
</feature>
<proteinExistence type="predicted"/>
<dbReference type="PANTHER" id="PTHR23149:SF9">
    <property type="entry name" value="G PATCH DOMAIN-CONTAINING PROTEIN 4"/>
    <property type="match status" value="1"/>
</dbReference>
<reference evidence="3 4" key="1">
    <citation type="submission" date="2020-12" db="EMBL/GenBank/DDBJ databases">
        <title>Metabolic potential, ecology and presence of endohyphal bacteria is reflected in genomic diversity of Mucoromycotina.</title>
        <authorList>
            <person name="Muszewska A."/>
            <person name="Okrasinska A."/>
            <person name="Steczkiewicz K."/>
            <person name="Drgas O."/>
            <person name="Orlowska M."/>
            <person name="Perlinska-Lenart U."/>
            <person name="Aleksandrzak-Piekarczyk T."/>
            <person name="Szatraj K."/>
            <person name="Zielenkiewicz U."/>
            <person name="Pilsyk S."/>
            <person name="Malc E."/>
            <person name="Mieczkowski P."/>
            <person name="Kruszewska J.S."/>
            <person name="Biernat P."/>
            <person name="Pawlowska J."/>
        </authorList>
    </citation>
    <scope>NUCLEOTIDE SEQUENCE [LARGE SCALE GENOMIC DNA]</scope>
    <source>
        <strain evidence="3 4">CBS 142.35</strain>
    </source>
</reference>
<dbReference type="GO" id="GO:0005730">
    <property type="term" value="C:nucleolus"/>
    <property type="evidence" value="ECO:0007669"/>
    <property type="project" value="TreeGrafter"/>
</dbReference>
<dbReference type="Pfam" id="PF01585">
    <property type="entry name" value="G-patch"/>
    <property type="match status" value="1"/>
</dbReference>
<protein>
    <recommendedName>
        <fullName evidence="2">G-patch domain-containing protein</fullName>
    </recommendedName>
</protein>
<feature type="compositionally biased region" description="Basic residues" evidence="1">
    <location>
        <begin position="300"/>
        <end position="311"/>
    </location>
</feature>
<name>A0A8H7S8M7_9FUNG</name>
<dbReference type="GO" id="GO:0003676">
    <property type="term" value="F:nucleic acid binding"/>
    <property type="evidence" value="ECO:0007669"/>
    <property type="project" value="InterPro"/>
</dbReference>
<dbReference type="AlphaFoldDB" id="A0A8H7S8M7"/>
<evidence type="ECO:0000259" key="2">
    <source>
        <dbReference type="PROSITE" id="PS50174"/>
    </source>
</evidence>
<feature type="region of interest" description="Disordered" evidence="1">
    <location>
        <begin position="238"/>
        <end position="311"/>
    </location>
</feature>
<feature type="region of interest" description="Disordered" evidence="1">
    <location>
        <begin position="166"/>
        <end position="197"/>
    </location>
</feature>
<evidence type="ECO:0000256" key="1">
    <source>
        <dbReference type="SAM" id="MobiDB-lite"/>
    </source>
</evidence>
<dbReference type="OrthoDB" id="29523at2759"/>
<sequence length="311" mass="35148">MLEKWDDSFAKNQLEKYGWKNGEGLGKDKHGNAKHIAVKVKNDTKGVGKNQEQWDFAWWDHLYNKSASSVSVEKDTEANEIRIATKKKSDNRKSETGILSTYKPTAQGMKKSTIKTQEEETTTTSSMAAMADQVNLMDSVKSVHSSMAQTIARSSLYSGFVKSAAVLPSETSTPQSTSSSNTNTDDNDSDNDDGKDYSIKMTDAELFAACEGRTARKGGLGLVEQKGKYARVMQDYLAHQNKEDDAIITQKRKRDEYDSKIDKKKKKKKSKDNDEEKKEKKKSKKDKKEKKSKDKDEKKDKKKKKSKKEKN</sequence>
<comment type="caution">
    <text evidence="3">The sequence shown here is derived from an EMBL/GenBank/DDBJ whole genome shotgun (WGS) entry which is preliminary data.</text>
</comment>
<accession>A0A8H7S8M7</accession>
<dbReference type="PROSITE" id="PS50174">
    <property type="entry name" value="G_PATCH"/>
    <property type="match status" value="1"/>
</dbReference>
<dbReference type="InterPro" id="IPR050656">
    <property type="entry name" value="PINX1"/>
</dbReference>
<dbReference type="SMART" id="SM00443">
    <property type="entry name" value="G_patch"/>
    <property type="match status" value="1"/>
</dbReference>
<feature type="domain" description="G-patch" evidence="2">
    <location>
        <begin position="6"/>
        <end position="52"/>
    </location>
</feature>
<dbReference type="InterPro" id="IPR000467">
    <property type="entry name" value="G_patch_dom"/>
</dbReference>
<evidence type="ECO:0000313" key="4">
    <source>
        <dbReference type="Proteomes" id="UP000646827"/>
    </source>
</evidence>
<keyword evidence="4" id="KW-1185">Reference proteome</keyword>
<feature type="compositionally biased region" description="Basic residues" evidence="1">
    <location>
        <begin position="279"/>
        <end position="288"/>
    </location>
</feature>